<dbReference type="GeneID" id="9062296"/>
<dbReference type="RefSeq" id="XP_002765877.1">
    <property type="nucleotide sequence ID" value="XM_002765831.1"/>
</dbReference>
<dbReference type="EMBL" id="GG686472">
    <property type="protein sequence ID" value="EEQ98594.1"/>
    <property type="molecule type" value="Genomic_DNA"/>
</dbReference>
<dbReference type="InParanoid" id="C5LXE8"/>
<dbReference type="OMA" id="TFTHDAV"/>
<organism evidence="2">
    <name type="scientific">Perkinsus marinus (strain ATCC 50983 / TXsc)</name>
    <dbReference type="NCBI Taxonomy" id="423536"/>
    <lineage>
        <taxon>Eukaryota</taxon>
        <taxon>Sar</taxon>
        <taxon>Alveolata</taxon>
        <taxon>Perkinsozoa</taxon>
        <taxon>Perkinsea</taxon>
        <taxon>Perkinsida</taxon>
        <taxon>Perkinsidae</taxon>
        <taxon>Perkinsus</taxon>
    </lineage>
</organism>
<protein>
    <submittedName>
        <fullName evidence="1">Uncharacterized protein</fullName>
    </submittedName>
</protein>
<reference evidence="1 2" key="1">
    <citation type="submission" date="2008-07" db="EMBL/GenBank/DDBJ databases">
        <authorList>
            <person name="El-Sayed N."/>
            <person name="Caler E."/>
            <person name="Inman J."/>
            <person name="Amedeo P."/>
            <person name="Hass B."/>
            <person name="Wortman J."/>
        </authorList>
    </citation>
    <scope>NUCLEOTIDE SEQUENCE [LARGE SCALE GENOMIC DNA]</scope>
    <source>
        <strain evidence="2">ATCC 50983 / TXsc</strain>
    </source>
</reference>
<dbReference type="OrthoDB" id="272681at2759"/>
<dbReference type="AlphaFoldDB" id="C5LXE8"/>
<dbReference type="Proteomes" id="UP000007800">
    <property type="component" value="Unassembled WGS sequence"/>
</dbReference>
<keyword evidence="2" id="KW-1185">Reference proteome</keyword>
<proteinExistence type="predicted"/>
<evidence type="ECO:0000313" key="2">
    <source>
        <dbReference type="Proteomes" id="UP000007800"/>
    </source>
</evidence>
<name>C5LXE8_PERM5</name>
<sequence>MACHVLVAVAQLDGRYVHEAQGYQLTYVVADSGVGLEFHVPGQAPFRDPPVYPLKGNNGYTVDFKVTFKEVDYWYQNILSRFPEAKIEEGDMTQLIFVPGTQPIIAAPFQGKFIAFVRSSA</sequence>
<accession>C5LXE8</accession>
<gene>
    <name evidence="1" type="ORF">Pmar_PMAR002643</name>
</gene>
<evidence type="ECO:0000313" key="1">
    <source>
        <dbReference type="EMBL" id="EEQ98594.1"/>
    </source>
</evidence>